<protein>
    <submittedName>
        <fullName evidence="8">Cytochrome</fullName>
    </submittedName>
</protein>
<dbReference type="GO" id="GO:0016705">
    <property type="term" value="F:oxidoreductase activity, acting on paired donors, with incorporation or reduction of molecular oxygen"/>
    <property type="evidence" value="ECO:0007669"/>
    <property type="project" value="InterPro"/>
</dbReference>
<dbReference type="InterPro" id="IPR036396">
    <property type="entry name" value="Cyt_P450_sf"/>
</dbReference>
<keyword evidence="2" id="KW-0349">Heme</keyword>
<proteinExistence type="inferred from homology"/>
<evidence type="ECO:0000256" key="5">
    <source>
        <dbReference type="ARBA" id="ARBA00023004"/>
    </source>
</evidence>
<evidence type="ECO:0000256" key="7">
    <source>
        <dbReference type="SAM" id="MobiDB-lite"/>
    </source>
</evidence>
<dbReference type="EMBL" id="MUMY01000046">
    <property type="protein sequence ID" value="ONM45940.1"/>
    <property type="molecule type" value="Genomic_DNA"/>
</dbReference>
<dbReference type="InterPro" id="IPR002397">
    <property type="entry name" value="Cyt_P450_B"/>
</dbReference>
<dbReference type="Gene3D" id="1.10.630.10">
    <property type="entry name" value="Cytochrome P450"/>
    <property type="match status" value="1"/>
</dbReference>
<evidence type="ECO:0000313" key="8">
    <source>
        <dbReference type="EMBL" id="ONM45940.1"/>
    </source>
</evidence>
<dbReference type="PRINTS" id="PR00359">
    <property type="entry name" value="BP450"/>
</dbReference>
<feature type="region of interest" description="Disordered" evidence="7">
    <location>
        <begin position="1"/>
        <end position="24"/>
    </location>
</feature>
<dbReference type="STRING" id="1538463.B0T36_25575"/>
<reference evidence="8 9" key="1">
    <citation type="journal article" date="2016" name="Antonie Van Leeuwenhoek">
        <title>Nocardia donostiensis sp. nov., isolated from human respiratory specimens.</title>
        <authorList>
            <person name="Ercibengoa M."/>
            <person name="Bell M."/>
            <person name="Marimon J.M."/>
            <person name="Humrighouse B."/>
            <person name="Klenk H.P."/>
            <person name="Potter G."/>
            <person name="Perez-Trallero E."/>
        </authorList>
    </citation>
    <scope>NUCLEOTIDE SEQUENCE [LARGE SCALE GENOMIC DNA]</scope>
    <source>
        <strain evidence="8 9">X1655</strain>
    </source>
</reference>
<dbReference type="OrthoDB" id="3664945at2"/>
<keyword evidence="9" id="KW-1185">Reference proteome</keyword>
<name>A0A1W0AQ43_9NOCA</name>
<evidence type="ECO:0000256" key="3">
    <source>
        <dbReference type="ARBA" id="ARBA00022723"/>
    </source>
</evidence>
<dbReference type="PROSITE" id="PS00086">
    <property type="entry name" value="CYTOCHROME_P450"/>
    <property type="match status" value="1"/>
</dbReference>
<evidence type="ECO:0000256" key="2">
    <source>
        <dbReference type="ARBA" id="ARBA00022617"/>
    </source>
</evidence>
<dbReference type="InterPro" id="IPR017972">
    <property type="entry name" value="Cyt_P450_CS"/>
</dbReference>
<keyword evidence="5" id="KW-0408">Iron</keyword>
<dbReference type="PANTHER" id="PTHR46696:SF1">
    <property type="entry name" value="CYTOCHROME P450 YJIB-RELATED"/>
    <property type="match status" value="1"/>
</dbReference>
<evidence type="ECO:0000256" key="4">
    <source>
        <dbReference type="ARBA" id="ARBA00023002"/>
    </source>
</evidence>
<dbReference type="SUPFAM" id="SSF48264">
    <property type="entry name" value="Cytochrome P450"/>
    <property type="match status" value="1"/>
</dbReference>
<sequence length="420" mass="45441">MTKPLPTPETRTAGCPYSAPGRTGAPPRVALYSEEYAADPHRVFAQMRRQYGTLVPVELAPGIPATLVIGYHTAIRVFNDPDHFPADARSWEKTVPADHPLMPMMAWRPNVMRSTGAEHARYRQAITAALDGVDLFSMHQNVEAVAAPLINNFCMDGKAELIGQYAFPLTFHVLNAMLGCPPVLGQHIAAGMAAMFEGGGAATEADAMINEALLELVILKRAEPGRDITSRLLAHPARLQDSEMVHQLAVLYGAGIEPLTNLTVNTLLLMITDPRFTGTSSPGAAPTTRDALNELLYTDPPMANYCLSYPRQPVMIDGVWLPADQPVIIGMSACNNDPAIHSGEYTDNNAHLAWGSGPHACPARSIAYMVAQNAIDQLLDALPEMQLACPVDQLHWRPGPFHRALSAMPVMFPPSPPLGL</sequence>
<dbReference type="GO" id="GO:0004497">
    <property type="term" value="F:monooxygenase activity"/>
    <property type="evidence" value="ECO:0007669"/>
    <property type="project" value="UniProtKB-KW"/>
</dbReference>
<dbReference type="GO" id="GO:0005506">
    <property type="term" value="F:iron ion binding"/>
    <property type="evidence" value="ECO:0007669"/>
    <property type="project" value="InterPro"/>
</dbReference>
<dbReference type="GO" id="GO:0020037">
    <property type="term" value="F:heme binding"/>
    <property type="evidence" value="ECO:0007669"/>
    <property type="project" value="InterPro"/>
</dbReference>
<organism evidence="8 9">
    <name type="scientific">Nocardia donostiensis</name>
    <dbReference type="NCBI Taxonomy" id="1538463"/>
    <lineage>
        <taxon>Bacteria</taxon>
        <taxon>Bacillati</taxon>
        <taxon>Actinomycetota</taxon>
        <taxon>Actinomycetes</taxon>
        <taxon>Mycobacteriales</taxon>
        <taxon>Nocardiaceae</taxon>
        <taxon>Nocardia</taxon>
    </lineage>
</organism>
<dbReference type="AlphaFoldDB" id="A0A1W0AQ43"/>
<keyword evidence="6" id="KW-0503">Monooxygenase</keyword>
<accession>A0A1W0AQ43</accession>
<keyword evidence="4" id="KW-0560">Oxidoreductase</keyword>
<evidence type="ECO:0000256" key="1">
    <source>
        <dbReference type="ARBA" id="ARBA00010617"/>
    </source>
</evidence>
<evidence type="ECO:0000313" key="9">
    <source>
        <dbReference type="Proteomes" id="UP000188836"/>
    </source>
</evidence>
<keyword evidence="3" id="KW-0479">Metal-binding</keyword>
<comment type="similarity">
    <text evidence="1">Belongs to the cytochrome P450 family.</text>
</comment>
<dbReference type="Proteomes" id="UP000188836">
    <property type="component" value="Unassembled WGS sequence"/>
</dbReference>
<gene>
    <name evidence="8" type="ORF">B0T46_25720</name>
</gene>
<evidence type="ECO:0000256" key="6">
    <source>
        <dbReference type="ARBA" id="ARBA00023033"/>
    </source>
</evidence>
<dbReference type="PANTHER" id="PTHR46696">
    <property type="entry name" value="P450, PUTATIVE (EUROFUNG)-RELATED"/>
    <property type="match status" value="1"/>
</dbReference>
<comment type="caution">
    <text evidence="8">The sequence shown here is derived from an EMBL/GenBank/DDBJ whole genome shotgun (WGS) entry which is preliminary data.</text>
</comment>